<proteinExistence type="predicted"/>
<dbReference type="AlphaFoldDB" id="A0AAV3PU58"/>
<dbReference type="Proteomes" id="UP001454036">
    <property type="component" value="Unassembled WGS sequence"/>
</dbReference>
<dbReference type="EMBL" id="BAABME010002599">
    <property type="protein sequence ID" value="GAA0155347.1"/>
    <property type="molecule type" value="Genomic_DNA"/>
</dbReference>
<comment type="caution">
    <text evidence="1">The sequence shown here is derived from an EMBL/GenBank/DDBJ whole genome shotgun (WGS) entry which is preliminary data.</text>
</comment>
<protein>
    <submittedName>
        <fullName evidence="1">Uncharacterized protein</fullName>
    </submittedName>
</protein>
<gene>
    <name evidence="1" type="ORF">LIER_13097</name>
</gene>
<organism evidence="1 2">
    <name type="scientific">Lithospermum erythrorhizon</name>
    <name type="common">Purple gromwell</name>
    <name type="synonym">Lithospermum officinale var. erythrorhizon</name>
    <dbReference type="NCBI Taxonomy" id="34254"/>
    <lineage>
        <taxon>Eukaryota</taxon>
        <taxon>Viridiplantae</taxon>
        <taxon>Streptophyta</taxon>
        <taxon>Embryophyta</taxon>
        <taxon>Tracheophyta</taxon>
        <taxon>Spermatophyta</taxon>
        <taxon>Magnoliopsida</taxon>
        <taxon>eudicotyledons</taxon>
        <taxon>Gunneridae</taxon>
        <taxon>Pentapetalae</taxon>
        <taxon>asterids</taxon>
        <taxon>lamiids</taxon>
        <taxon>Boraginales</taxon>
        <taxon>Boraginaceae</taxon>
        <taxon>Boraginoideae</taxon>
        <taxon>Lithospermeae</taxon>
        <taxon>Lithospermum</taxon>
    </lineage>
</organism>
<sequence>MPYVSHMFRQSNKLRNTSSLIWKDQAVLLRWFSSSSRPSVDNGNDLLKFHKHGSIAGGGTGVSMNFAGNFTISRGFSNCCSVSTSGVPKKLDAPVAGLALNQLISCSHRQPMRCFSANSG</sequence>
<reference evidence="1 2" key="1">
    <citation type="submission" date="2024-01" db="EMBL/GenBank/DDBJ databases">
        <title>The complete chloroplast genome sequence of Lithospermum erythrorhizon: insights into the phylogenetic relationship among Boraginaceae species and the maternal lineages of purple gromwells.</title>
        <authorList>
            <person name="Okada T."/>
            <person name="Watanabe K."/>
        </authorList>
    </citation>
    <scope>NUCLEOTIDE SEQUENCE [LARGE SCALE GENOMIC DNA]</scope>
</reference>
<evidence type="ECO:0000313" key="2">
    <source>
        <dbReference type="Proteomes" id="UP001454036"/>
    </source>
</evidence>
<name>A0AAV3PU58_LITER</name>
<accession>A0AAV3PU58</accession>
<evidence type="ECO:0000313" key="1">
    <source>
        <dbReference type="EMBL" id="GAA0155347.1"/>
    </source>
</evidence>
<keyword evidence="2" id="KW-1185">Reference proteome</keyword>